<dbReference type="NCBIfam" id="TIGR00199">
    <property type="entry name" value="PncC_domain"/>
    <property type="match status" value="1"/>
</dbReference>
<dbReference type="InterPro" id="IPR036653">
    <property type="entry name" value="CinA-like_C"/>
</dbReference>
<dbReference type="SUPFAM" id="SSF142433">
    <property type="entry name" value="CinA-like"/>
    <property type="match status" value="1"/>
</dbReference>
<dbReference type="Gene3D" id="3.90.950.20">
    <property type="entry name" value="CinA-like"/>
    <property type="match status" value="1"/>
</dbReference>
<reference evidence="3" key="1">
    <citation type="submission" date="2016-10" db="EMBL/GenBank/DDBJ databases">
        <authorList>
            <person name="Varghese N."/>
            <person name="Submissions S."/>
        </authorList>
    </citation>
    <scope>NUCLEOTIDE SEQUENCE [LARGE SCALE GENOMIC DNA]</scope>
    <source>
        <strain evidence="3">DSM 17465</strain>
    </source>
</reference>
<gene>
    <name evidence="2" type="ORF">SAMN05444141_10123</name>
</gene>
<organism evidence="2 3">
    <name type="scientific">Pseudovibrio denitrificans</name>
    <dbReference type="NCBI Taxonomy" id="258256"/>
    <lineage>
        <taxon>Bacteria</taxon>
        <taxon>Pseudomonadati</taxon>
        <taxon>Pseudomonadota</taxon>
        <taxon>Alphaproteobacteria</taxon>
        <taxon>Hyphomicrobiales</taxon>
        <taxon>Stappiaceae</taxon>
        <taxon>Pseudovibrio</taxon>
    </lineage>
</organism>
<dbReference type="InterPro" id="IPR008136">
    <property type="entry name" value="CinA_C"/>
</dbReference>
<sequence length="166" mass="17586">MTDILSLKERARVLVSRYAEKEIKIATAESCTGGLLAGLLTEVPGSSAVLDRGFVTYSNEAKHEMIGVPVDLLMSYGAVSSEVAKAMASGAHFCSNANVAVSITGIAGPDGGTKDKPVGLVHFGLAADEEETQHVQCLFENTGRDGIRFQALEQALKLLENFIESN</sequence>
<dbReference type="Pfam" id="PF02464">
    <property type="entry name" value="CinA"/>
    <property type="match status" value="1"/>
</dbReference>
<protein>
    <submittedName>
        <fullName evidence="2">Nicotinamide-nucleotide amidase</fullName>
    </submittedName>
</protein>
<evidence type="ECO:0000259" key="1">
    <source>
        <dbReference type="Pfam" id="PF02464"/>
    </source>
</evidence>
<dbReference type="EMBL" id="FPBD01000001">
    <property type="protein sequence ID" value="SFT34878.1"/>
    <property type="molecule type" value="Genomic_DNA"/>
</dbReference>
<feature type="domain" description="CinA C-terminal" evidence="1">
    <location>
        <begin position="11"/>
        <end position="162"/>
    </location>
</feature>
<accession>A0A1I6X936</accession>
<evidence type="ECO:0000313" key="2">
    <source>
        <dbReference type="EMBL" id="SFT34878.1"/>
    </source>
</evidence>
<dbReference type="RefSeq" id="WP_054785182.1">
    <property type="nucleotide sequence ID" value="NZ_FPBD01000001.1"/>
</dbReference>
<dbReference type="AlphaFoldDB" id="A0A1I6X936"/>
<proteinExistence type="predicted"/>
<name>A0A1I6X936_9HYPH</name>
<evidence type="ECO:0000313" key="3">
    <source>
        <dbReference type="Proteomes" id="UP000183371"/>
    </source>
</evidence>
<keyword evidence="3" id="KW-1185">Reference proteome</keyword>
<dbReference type="Proteomes" id="UP000183371">
    <property type="component" value="Unassembled WGS sequence"/>
</dbReference>